<dbReference type="PIRSF" id="PIRSF015753">
    <property type="entry name" value="GST"/>
    <property type="match status" value="1"/>
</dbReference>
<dbReference type="SFLD" id="SFLDG01206">
    <property type="entry name" value="Xi.1"/>
    <property type="match status" value="1"/>
</dbReference>
<dbReference type="SUPFAM" id="SSF47616">
    <property type="entry name" value="GST C-terminal domain-like"/>
    <property type="match status" value="1"/>
</dbReference>
<dbReference type="GO" id="GO:0004364">
    <property type="term" value="F:glutathione transferase activity"/>
    <property type="evidence" value="ECO:0007669"/>
    <property type="project" value="InterPro"/>
</dbReference>
<feature type="binding site" evidence="2">
    <location>
        <begin position="147"/>
        <end position="148"/>
    </location>
    <ligand>
        <name>glutathione</name>
        <dbReference type="ChEBI" id="CHEBI:57925"/>
    </ligand>
</feature>
<dbReference type="Pfam" id="PF13409">
    <property type="entry name" value="GST_N_2"/>
    <property type="match status" value="1"/>
</dbReference>
<protein>
    <submittedName>
        <fullName evidence="5">Glutathione-dependent reductase</fullName>
    </submittedName>
</protein>
<feature type="domain" description="GST C-terminal" evidence="4">
    <location>
        <begin position="171"/>
        <end position="305"/>
    </location>
</feature>
<dbReference type="Gene3D" id="1.20.1050.10">
    <property type="match status" value="1"/>
</dbReference>
<feature type="site" description="Lowers pKa of active site Cys" evidence="3">
    <location>
        <position position="295"/>
    </location>
</feature>
<feature type="active site" description="Nucleophile" evidence="1">
    <location>
        <position position="63"/>
    </location>
</feature>
<feature type="binding site" evidence="2">
    <location>
        <begin position="129"/>
        <end position="132"/>
    </location>
    <ligand>
        <name>glutathione</name>
        <dbReference type="ChEBI" id="CHEBI:57925"/>
    </ligand>
</feature>
<name>A0A290XF98_9GAMM</name>
<dbReference type="Pfam" id="PF13410">
    <property type="entry name" value="GST_C_2"/>
    <property type="match status" value="1"/>
</dbReference>
<dbReference type="CDD" id="cd03190">
    <property type="entry name" value="GST_C_Omega_like"/>
    <property type="match status" value="1"/>
</dbReference>
<evidence type="ECO:0000256" key="2">
    <source>
        <dbReference type="PIRSR" id="PIRSR015753-2"/>
    </source>
</evidence>
<dbReference type="InterPro" id="IPR036282">
    <property type="entry name" value="Glutathione-S-Trfase_C_sf"/>
</dbReference>
<feature type="site" description="Lowers pKa of active site Cys" evidence="3">
    <location>
        <position position="252"/>
    </location>
</feature>
<dbReference type="InterPro" id="IPR036249">
    <property type="entry name" value="Thioredoxin-like_sf"/>
</dbReference>
<dbReference type="SFLD" id="SFLDG01148">
    <property type="entry name" value="Xi_(cytGST)"/>
    <property type="match status" value="1"/>
</dbReference>
<feature type="active site" description="Proton donor/acceptor" evidence="1">
    <location>
        <position position="194"/>
    </location>
</feature>
<evidence type="ECO:0000313" key="6">
    <source>
        <dbReference type="Proteomes" id="UP000218968"/>
    </source>
</evidence>
<dbReference type="SUPFAM" id="SSF52833">
    <property type="entry name" value="Thioredoxin-like"/>
    <property type="match status" value="1"/>
</dbReference>
<dbReference type="KEGG" id="lum:CNR27_10680"/>
<dbReference type="InterPro" id="IPR040079">
    <property type="entry name" value="Glutathione_S-Trfase"/>
</dbReference>
<sequence>MGMLVDGIWHDDDSRLVDETGRLRRPQSAFRNWITPDGSAGPTGEDGFRAEPGRYHLYIARACPWAHRATLLRELKGLQQIVGLSVTHWLMADKGWTFEPGPGVIPDPHYGVQTLWQLYVRADPTYTGRVTVPVLWDRQRETIVSNESADIIRMFNSAFDEVGALPGDYTPRALLGEIDVLNDRIYDGLNNGVYKAGFATRQSAYEAAAVAVFDTLDWLEAHLSTRTWLCGDTLTEADWRLFTTLLRFDAVYHGHFKCNMRRLVDYPVLSDYAARLYADPAVAPTVDFDHIRRHYYQSHRQINPTGIVPIGPQPPFGGVDRTD</sequence>
<keyword evidence="6" id="KW-1185">Reference proteome</keyword>
<organism evidence="5 6">
    <name type="scientific">Luteimonas chenhongjianii</name>
    <dbReference type="NCBI Taxonomy" id="2006110"/>
    <lineage>
        <taxon>Bacteria</taxon>
        <taxon>Pseudomonadati</taxon>
        <taxon>Pseudomonadota</taxon>
        <taxon>Gammaproteobacteria</taxon>
        <taxon>Lysobacterales</taxon>
        <taxon>Lysobacteraceae</taxon>
        <taxon>Luteimonas</taxon>
    </lineage>
</organism>
<dbReference type="GO" id="GO:0005737">
    <property type="term" value="C:cytoplasm"/>
    <property type="evidence" value="ECO:0007669"/>
    <property type="project" value="TreeGrafter"/>
</dbReference>
<dbReference type="RefSeq" id="WP_096298636.1">
    <property type="nucleotide sequence ID" value="NZ_CP023406.1"/>
</dbReference>
<gene>
    <name evidence="5" type="ORF">CNR27_10680</name>
</gene>
<dbReference type="SFLD" id="SFLDS00019">
    <property type="entry name" value="Glutathione_Transferase_(cytos"/>
    <property type="match status" value="1"/>
</dbReference>
<evidence type="ECO:0000313" key="5">
    <source>
        <dbReference type="EMBL" id="ATD67834.1"/>
    </source>
</evidence>
<dbReference type="InterPro" id="IPR016639">
    <property type="entry name" value="GST_Omega/GSH"/>
</dbReference>
<evidence type="ECO:0000256" key="1">
    <source>
        <dbReference type="PIRSR" id="PIRSR015753-1"/>
    </source>
</evidence>
<evidence type="ECO:0000256" key="3">
    <source>
        <dbReference type="PIRSR" id="PIRSR015753-3"/>
    </source>
</evidence>
<dbReference type="InterPro" id="IPR047047">
    <property type="entry name" value="GST_Omega-like_C"/>
</dbReference>
<evidence type="ECO:0000259" key="4">
    <source>
        <dbReference type="PROSITE" id="PS50405"/>
    </source>
</evidence>
<dbReference type="Proteomes" id="UP000218968">
    <property type="component" value="Chromosome"/>
</dbReference>
<dbReference type="PANTHER" id="PTHR32419:SF6">
    <property type="entry name" value="GLUTATHIONE S-TRANSFERASE OMEGA-LIKE 1-RELATED"/>
    <property type="match status" value="1"/>
</dbReference>
<feature type="binding site" evidence="2">
    <location>
        <position position="96"/>
    </location>
    <ligand>
        <name>glutathione</name>
        <dbReference type="ChEBI" id="CHEBI:57925"/>
    </ligand>
</feature>
<dbReference type="InterPro" id="IPR004045">
    <property type="entry name" value="Glutathione_S-Trfase_N"/>
</dbReference>
<dbReference type="Gene3D" id="3.40.30.10">
    <property type="entry name" value="Glutaredoxin"/>
    <property type="match status" value="1"/>
</dbReference>
<dbReference type="PANTHER" id="PTHR32419">
    <property type="entry name" value="GLUTATHIONYL-HYDROQUINONE REDUCTASE"/>
    <property type="match status" value="1"/>
</dbReference>
<dbReference type="OrthoDB" id="9769158at2"/>
<accession>A0A290XF98</accession>
<proteinExistence type="predicted"/>
<dbReference type="EMBL" id="CP023406">
    <property type="protein sequence ID" value="ATD67834.1"/>
    <property type="molecule type" value="Genomic_DNA"/>
</dbReference>
<dbReference type="PROSITE" id="PS50405">
    <property type="entry name" value="GST_CTER"/>
    <property type="match status" value="1"/>
</dbReference>
<reference evidence="6" key="1">
    <citation type="submission" date="2017-09" db="EMBL/GenBank/DDBJ databases">
        <title>Luteimonas liuhanmingii sp.nov., isolated from the intestinal contents of Tibetan Plateau Pika in Yushu, Qinghai Province, China.</title>
        <authorList>
            <person name="Gui Z."/>
        </authorList>
    </citation>
    <scope>NUCLEOTIDE SEQUENCE [LARGE SCALE GENOMIC DNA]</scope>
    <source>
        <strain evidence="6">100111</strain>
    </source>
</reference>
<dbReference type="InterPro" id="IPR010987">
    <property type="entry name" value="Glutathione-S-Trfase_C-like"/>
</dbReference>
<dbReference type="AlphaFoldDB" id="A0A290XF98"/>